<evidence type="ECO:0000256" key="7">
    <source>
        <dbReference type="SAM" id="MobiDB-lite"/>
    </source>
</evidence>
<dbReference type="InterPro" id="IPR050546">
    <property type="entry name" value="Glycosyl_Hydrlase_16"/>
</dbReference>
<dbReference type="EMBL" id="DRGM01000189">
    <property type="protein sequence ID" value="HEA18594.1"/>
    <property type="molecule type" value="Genomic_DNA"/>
</dbReference>
<dbReference type="PROSITE" id="PS51175">
    <property type="entry name" value="CBM6"/>
    <property type="match status" value="1"/>
</dbReference>
<evidence type="ECO:0000256" key="2">
    <source>
        <dbReference type="ARBA" id="ARBA00022617"/>
    </source>
</evidence>
<dbReference type="SUPFAM" id="SSF46626">
    <property type="entry name" value="Cytochrome c"/>
    <property type="match status" value="1"/>
</dbReference>
<dbReference type="Gene3D" id="2.60.120.260">
    <property type="entry name" value="Galactose-binding domain-like"/>
    <property type="match status" value="1"/>
</dbReference>
<evidence type="ECO:0000256" key="1">
    <source>
        <dbReference type="ARBA" id="ARBA00006865"/>
    </source>
</evidence>
<keyword evidence="4 8" id="KW-0732">Signal</keyword>
<dbReference type="Gene3D" id="2.60.120.430">
    <property type="entry name" value="Galactose-binding lectin"/>
    <property type="match status" value="1"/>
</dbReference>
<dbReference type="CDD" id="cd08023">
    <property type="entry name" value="GH16_laminarinase_like"/>
    <property type="match status" value="1"/>
</dbReference>
<dbReference type="SMART" id="SM00606">
    <property type="entry name" value="CBD_IV"/>
    <property type="match status" value="1"/>
</dbReference>
<feature type="domain" description="CBM6" evidence="10">
    <location>
        <begin position="652"/>
        <end position="785"/>
    </location>
</feature>
<evidence type="ECO:0000259" key="12">
    <source>
        <dbReference type="PROSITE" id="PS52005"/>
    </source>
</evidence>
<gene>
    <name evidence="13" type="ORF">ENH88_19540</name>
</gene>
<evidence type="ECO:0000313" key="13">
    <source>
        <dbReference type="EMBL" id="HEA18594.1"/>
    </source>
</evidence>
<dbReference type="PROSITE" id="PS52005">
    <property type="entry name" value="CBM56"/>
    <property type="match status" value="1"/>
</dbReference>
<evidence type="ECO:0000256" key="8">
    <source>
        <dbReference type="SAM" id="SignalP"/>
    </source>
</evidence>
<dbReference type="Gene3D" id="1.10.760.10">
    <property type="entry name" value="Cytochrome c-like domain"/>
    <property type="match status" value="1"/>
</dbReference>
<comment type="similarity">
    <text evidence="1">Belongs to the glycosyl hydrolase 16 family.</text>
</comment>
<evidence type="ECO:0000256" key="4">
    <source>
        <dbReference type="ARBA" id="ARBA00022729"/>
    </source>
</evidence>
<dbReference type="InterPro" id="IPR006584">
    <property type="entry name" value="Cellulose-bd_IV"/>
</dbReference>
<dbReference type="RefSeq" id="WP_304184857.1">
    <property type="nucleotide sequence ID" value="NZ_DRGM01000189.1"/>
</dbReference>
<dbReference type="InterPro" id="IPR036909">
    <property type="entry name" value="Cyt_c-like_dom_sf"/>
</dbReference>
<feature type="signal peptide" evidence="8">
    <location>
        <begin position="1"/>
        <end position="29"/>
    </location>
</feature>
<evidence type="ECO:0000259" key="11">
    <source>
        <dbReference type="PROSITE" id="PS51762"/>
    </source>
</evidence>
<keyword evidence="5 6" id="KW-0408">Iron</keyword>
<evidence type="ECO:0000259" key="9">
    <source>
        <dbReference type="PROSITE" id="PS51007"/>
    </source>
</evidence>
<dbReference type="Pfam" id="PF06537">
    <property type="entry name" value="DHOR"/>
    <property type="match status" value="1"/>
</dbReference>
<sequence>MKTNSKLTTRLANIGFASLIICASSQSNAAVGNLLWEDNFNNLNTDVWNIDVGDGCDQGLCGWGNQELQWYNENNVYISDIAGEAGNKGLVLEARNEALGGKAFTSGKLQSKNKLAVQYGMIEIRMKVSDVDTGLWPALWMLGTSTADWPAKGEIDIMEMGQSQAGRSDAGFAGAPSNNYTGSNLIFYADAACSTGNPSCAASVAYQTDNAHLSSTPLTNRFVTYRTYWTEDEIRFTVEDNGVEYDMFDNPFAITAESSEFNAPFYLLMNLAVGGLFTDALTNEQVTAPLPGKMVVDYVRVYELDGQGEVFNGNLTQPEVGTFNVFSEGPSDNELVAGSNADIYIWNQNSLSQGTTTAYEGSDVIAWQYSPDQWFGAGIQSRQARDMSNFRDGHLNFNIKIPADVSFRIGIADTYTNENWITFPANINQYGLVRDGQWSEVSIPITDLAGSMVALQSIKNHFNIVSVATEEPNYSFQMAIDDITWTGGGSAPNDSDQDGVNDSLDQCPGTQAGIEVDATGCPVIILPDGLEQPSTDSLTFYVNSTGWADVHYTINGGDQQNVRMQVINGRNELTLTGLVAGDVVSFWFTYLQNDGVVTDTAEQTHTFSDPASGNNGDGDSDGVNDDIDQCLNTPMGDVVDAQGCSIVVTEQLRLEAEDYSNYLDNDAGNTGGEYRNDDVDIETTSDSGGGYNVGWTSAGEWLEFQANLGAGTYNLTTRVASEIGNGTYIVSINGNVIASDVVPTTGGWQTFISQTIASVTLNEGVHTVRIEMTGGEFNLNWLEFNLANQTENDSDNDGVSDSQDQCPNTPAGSQVNSQGCEINLGNVIPLYDTTTQLEPAISYDRGDALITRFADRGRDRHAKEDQFQIYDHYLSHYWAHRTAQFEIADFVAKGGSRIEVTFITEWKLGAREFRAWYRGLGTVAEYHGNYFGGGAVVELDNGSYDTDFNKISGSGDQYRYRVIIDDYRPLNWEPAGGSLPLEVGQRMEFEVSQFLDAPPEGRENYYGTTYLYIVGEGLVPWKTVGDFNDPSSQREDSYPIAEQGWLGGKTTLPYNYTNEPDNHFMQMATNLSSLNGQTFVQGRRVHHSSFVNGEHDELNGENGVFNAVVGKSGPHYINDSCAGCHVRNGRAAPPEVGGSLAKWVFKVADINGNSHPLLGNVLQPKNLGINDATQGEGDVTIASWAQSNGLRSPNYQFSKTTPARYSARIAPQLVGLGLLEAIPESAVLALADEHDNNGDGISGKAQRVTDPITGQTRLGRFGYKAAAASIKHQVAGAFNTDMGVTNSVFPNPDCGASQSSCGNAGVEVSDQHLDELSKYIALLGVRAQRDLDDPQVQLGKTLFTSIGCEGCHTGTFETSEYHPFSELRAQTIHPYTDLLLHDMGPGLADNLGEGLATGAEWRTAPLWGIGLSACVTGGVDNILGGQGNEFCTAQPSYLHDGRARTIEEAILWHDGEAQASRIAYESLSVNDQSAVLTFLNSL</sequence>
<name>A0A7V1GGD7_9GAMM</name>
<dbReference type="Pfam" id="PF00722">
    <property type="entry name" value="Glyco_hydro_16"/>
    <property type="match status" value="1"/>
</dbReference>
<keyword evidence="3 6" id="KW-0479">Metal-binding</keyword>
<keyword evidence="2 6" id="KW-0349">Heme</keyword>
<feature type="domain" description="GH16" evidence="11">
    <location>
        <begin position="34"/>
        <end position="307"/>
    </location>
</feature>
<dbReference type="GO" id="GO:0005975">
    <property type="term" value="P:carbohydrate metabolic process"/>
    <property type="evidence" value="ECO:0007669"/>
    <property type="project" value="InterPro"/>
</dbReference>
<dbReference type="GO" id="GO:0005509">
    <property type="term" value="F:calcium ion binding"/>
    <property type="evidence" value="ECO:0007669"/>
    <property type="project" value="InterPro"/>
</dbReference>
<dbReference type="Proteomes" id="UP000886188">
    <property type="component" value="Unassembled WGS sequence"/>
</dbReference>
<dbReference type="InterPro" id="IPR005084">
    <property type="entry name" value="CBM6"/>
</dbReference>
<dbReference type="Pfam" id="PF03422">
    <property type="entry name" value="CBM_6"/>
    <property type="match status" value="1"/>
</dbReference>
<dbReference type="PANTHER" id="PTHR10963">
    <property type="entry name" value="GLYCOSYL HYDROLASE-RELATED"/>
    <property type="match status" value="1"/>
</dbReference>
<dbReference type="InterPro" id="IPR008979">
    <property type="entry name" value="Galactose-bd-like_sf"/>
</dbReference>
<dbReference type="InterPro" id="IPR028974">
    <property type="entry name" value="TSP_type-3_rpt"/>
</dbReference>
<dbReference type="PANTHER" id="PTHR10963:SF55">
    <property type="entry name" value="GLYCOSIDE HYDROLASE FAMILY 16 PROTEIN"/>
    <property type="match status" value="1"/>
</dbReference>
<protein>
    <submittedName>
        <fullName evidence="13">Carbohydrate-binding protein</fullName>
    </submittedName>
</protein>
<evidence type="ECO:0000256" key="3">
    <source>
        <dbReference type="ARBA" id="ARBA00022723"/>
    </source>
</evidence>
<dbReference type="GO" id="GO:0030246">
    <property type="term" value="F:carbohydrate binding"/>
    <property type="evidence" value="ECO:0007669"/>
    <property type="project" value="UniProtKB-UniRule"/>
</dbReference>
<dbReference type="Gene3D" id="2.60.120.200">
    <property type="match status" value="1"/>
</dbReference>
<comment type="caution">
    <text evidence="13">The sequence shown here is derived from an EMBL/GenBank/DDBJ whole genome shotgun (WGS) entry which is preliminary data.</text>
</comment>
<evidence type="ECO:0000256" key="6">
    <source>
        <dbReference type="PROSITE-ProRule" id="PRU00433"/>
    </source>
</evidence>
<proteinExistence type="inferred from homology"/>
<feature type="domain" description="CBM56" evidence="12">
    <location>
        <begin position="517"/>
        <end position="607"/>
    </location>
</feature>
<feature type="compositionally biased region" description="Polar residues" evidence="7">
    <location>
        <begin position="799"/>
        <end position="815"/>
    </location>
</feature>
<dbReference type="GO" id="GO:0020037">
    <property type="term" value="F:heme binding"/>
    <property type="evidence" value="ECO:0007669"/>
    <property type="project" value="InterPro"/>
</dbReference>
<feature type="domain" description="Cytochrome c" evidence="9">
    <location>
        <begin position="1334"/>
        <end position="1482"/>
    </location>
</feature>
<dbReference type="Pfam" id="PF22184">
    <property type="entry name" value="CBM_56"/>
    <property type="match status" value="1"/>
</dbReference>
<evidence type="ECO:0000256" key="5">
    <source>
        <dbReference type="ARBA" id="ARBA00023004"/>
    </source>
</evidence>
<evidence type="ECO:0000259" key="10">
    <source>
        <dbReference type="PROSITE" id="PS51175"/>
    </source>
</evidence>
<dbReference type="SUPFAM" id="SSF49899">
    <property type="entry name" value="Concanavalin A-like lectins/glucanases"/>
    <property type="match status" value="1"/>
</dbReference>
<dbReference type="InterPro" id="IPR000757">
    <property type="entry name" value="Beta-glucanase-like"/>
</dbReference>
<dbReference type="Gene3D" id="4.10.1080.10">
    <property type="entry name" value="TSP type-3 repeat"/>
    <property type="match status" value="1"/>
</dbReference>
<dbReference type="PROSITE" id="PS51762">
    <property type="entry name" value="GH16_2"/>
    <property type="match status" value="1"/>
</dbReference>
<feature type="region of interest" description="Disordered" evidence="7">
    <location>
        <begin position="790"/>
        <end position="815"/>
    </location>
</feature>
<dbReference type="GO" id="GO:0004553">
    <property type="term" value="F:hydrolase activity, hydrolyzing O-glycosyl compounds"/>
    <property type="evidence" value="ECO:0007669"/>
    <property type="project" value="InterPro"/>
</dbReference>
<dbReference type="PROSITE" id="PS51007">
    <property type="entry name" value="CYTC"/>
    <property type="match status" value="1"/>
</dbReference>
<dbReference type="SUPFAM" id="SSF49785">
    <property type="entry name" value="Galactose-binding domain-like"/>
    <property type="match status" value="2"/>
</dbReference>
<dbReference type="CDD" id="cd04080">
    <property type="entry name" value="CBM6_cellulase-like"/>
    <property type="match status" value="1"/>
</dbReference>
<organism evidence="13">
    <name type="scientific">Pseudoalteromonas prydzensis</name>
    <dbReference type="NCBI Taxonomy" id="182141"/>
    <lineage>
        <taxon>Bacteria</taxon>
        <taxon>Pseudomonadati</taxon>
        <taxon>Pseudomonadota</taxon>
        <taxon>Gammaproteobacteria</taxon>
        <taxon>Alteromonadales</taxon>
        <taxon>Pseudoalteromonadaceae</taxon>
        <taxon>Pseudoalteromonas</taxon>
    </lineage>
</organism>
<feature type="chain" id="PRO_5030890485" evidence="8">
    <location>
        <begin position="30"/>
        <end position="1482"/>
    </location>
</feature>
<dbReference type="SUPFAM" id="SSF103647">
    <property type="entry name" value="TSP type-3 repeat"/>
    <property type="match status" value="2"/>
</dbReference>
<reference evidence="13" key="1">
    <citation type="journal article" date="2020" name="mSystems">
        <title>Genome- and Community-Level Interaction Insights into Carbon Utilization and Element Cycling Functions of Hydrothermarchaeota in Hydrothermal Sediment.</title>
        <authorList>
            <person name="Zhou Z."/>
            <person name="Liu Y."/>
            <person name="Xu W."/>
            <person name="Pan J."/>
            <person name="Luo Z.H."/>
            <person name="Li M."/>
        </authorList>
    </citation>
    <scope>NUCLEOTIDE SEQUENCE [LARGE SCALE GENOMIC DNA]</scope>
    <source>
        <strain evidence="13">HyVt-346</strain>
    </source>
</reference>
<dbReference type="InterPro" id="IPR009056">
    <property type="entry name" value="Cyt_c-like_dom"/>
</dbReference>
<dbReference type="InterPro" id="IPR013320">
    <property type="entry name" value="ConA-like_dom_sf"/>
</dbReference>
<dbReference type="InterPro" id="IPR010538">
    <property type="entry name" value="DHOR"/>
</dbReference>
<dbReference type="InterPro" id="IPR047569">
    <property type="entry name" value="CBM56"/>
</dbReference>
<accession>A0A7V1GGD7</accession>
<dbReference type="GO" id="GO:0009055">
    <property type="term" value="F:electron transfer activity"/>
    <property type="evidence" value="ECO:0007669"/>
    <property type="project" value="InterPro"/>
</dbReference>